<dbReference type="Proteomes" id="UP000293398">
    <property type="component" value="Unassembled WGS sequence"/>
</dbReference>
<gene>
    <name evidence="5" type="ORF">EV681_3398</name>
</gene>
<proteinExistence type="predicted"/>
<evidence type="ECO:0000256" key="3">
    <source>
        <dbReference type="SAM" id="SignalP"/>
    </source>
</evidence>
<dbReference type="PANTHER" id="PTHR10587:SF133">
    <property type="entry name" value="CHITIN DEACETYLASE 1-RELATED"/>
    <property type="match status" value="1"/>
</dbReference>
<keyword evidence="1" id="KW-0479">Metal-binding</keyword>
<dbReference type="GO" id="GO:0005975">
    <property type="term" value="P:carbohydrate metabolic process"/>
    <property type="evidence" value="ECO:0007669"/>
    <property type="project" value="InterPro"/>
</dbReference>
<accession>A0A4Q7VCR5</accession>
<dbReference type="GO" id="GO:0046872">
    <property type="term" value="F:metal ion binding"/>
    <property type="evidence" value="ECO:0007669"/>
    <property type="project" value="UniProtKB-KW"/>
</dbReference>
<dbReference type="PROSITE" id="PS51677">
    <property type="entry name" value="NODB"/>
    <property type="match status" value="1"/>
</dbReference>
<comment type="caution">
    <text evidence="5">The sequence shown here is derived from an EMBL/GenBank/DDBJ whole genome shotgun (WGS) entry which is preliminary data.</text>
</comment>
<reference evidence="5 6" key="1">
    <citation type="submission" date="2019-02" db="EMBL/GenBank/DDBJ databases">
        <title>Genomic Encyclopedia of Type Strains, Phase IV (KMG-IV): sequencing the most valuable type-strain genomes for metagenomic binning, comparative biology and taxonomic classification.</title>
        <authorList>
            <person name="Goeker M."/>
        </authorList>
    </citation>
    <scope>NUCLEOTIDE SEQUENCE [LARGE SCALE GENOMIC DNA]</scope>
    <source>
        <strain evidence="5 6">DSM 23814</strain>
    </source>
</reference>
<sequence length="301" mass="33816">MLSISRFFLALALVAGSCVHAKQLSFSFDDGLNPDTNPEAVTINQALLSQLQESNIHAIIYPSLIKLGGSAGLQLVAQWGIQGHAIGNHSERHLNLNKEQVSAADYIEGIAGAERQLQTLPGWTARYRFPFLKEGDTRQKRDAVRHWLADRGYRSGAVSIDASDWFYNMRYLAYEKAGDTGSLVRLKKAYIRHLLDRAHYYDELGKKTLGYSPKHVILLHTNKINAQSLSDIISAFKGHGWEWIDTEMAYADPLYKQQPDVIPAGESIIWSIAKKNGNTTLRYPAEDAPYELENLKRFGLE</sequence>
<dbReference type="EMBL" id="SHKO01000003">
    <property type="protein sequence ID" value="RZT92642.1"/>
    <property type="molecule type" value="Genomic_DNA"/>
</dbReference>
<dbReference type="InterPro" id="IPR002509">
    <property type="entry name" value="NODB_dom"/>
</dbReference>
<keyword evidence="3" id="KW-0732">Signal</keyword>
<feature type="chain" id="PRO_5020857255" evidence="3">
    <location>
        <begin position="22"/>
        <end position="301"/>
    </location>
</feature>
<dbReference type="PROSITE" id="PS51257">
    <property type="entry name" value="PROKAR_LIPOPROTEIN"/>
    <property type="match status" value="1"/>
</dbReference>
<dbReference type="SUPFAM" id="SSF88713">
    <property type="entry name" value="Glycoside hydrolase/deacetylase"/>
    <property type="match status" value="1"/>
</dbReference>
<evidence type="ECO:0000256" key="1">
    <source>
        <dbReference type="ARBA" id="ARBA00022723"/>
    </source>
</evidence>
<feature type="domain" description="NodB homology" evidence="4">
    <location>
        <begin position="22"/>
        <end position="244"/>
    </location>
</feature>
<evidence type="ECO:0000256" key="2">
    <source>
        <dbReference type="ARBA" id="ARBA00022801"/>
    </source>
</evidence>
<dbReference type="InterPro" id="IPR011330">
    <property type="entry name" value="Glyco_hydro/deAcase_b/a-brl"/>
</dbReference>
<dbReference type="Gene3D" id="3.20.20.370">
    <property type="entry name" value="Glycoside hydrolase/deacetylase"/>
    <property type="match status" value="1"/>
</dbReference>
<evidence type="ECO:0000313" key="5">
    <source>
        <dbReference type="EMBL" id="RZT92642.1"/>
    </source>
</evidence>
<dbReference type="GO" id="GO:0016810">
    <property type="term" value="F:hydrolase activity, acting on carbon-nitrogen (but not peptide) bonds"/>
    <property type="evidence" value="ECO:0007669"/>
    <property type="project" value="InterPro"/>
</dbReference>
<dbReference type="InterPro" id="IPR050248">
    <property type="entry name" value="Polysacc_deacetylase_ArnD"/>
</dbReference>
<dbReference type="GO" id="GO:0016020">
    <property type="term" value="C:membrane"/>
    <property type="evidence" value="ECO:0007669"/>
    <property type="project" value="TreeGrafter"/>
</dbReference>
<evidence type="ECO:0000259" key="4">
    <source>
        <dbReference type="PROSITE" id="PS51677"/>
    </source>
</evidence>
<organism evidence="5 6">
    <name type="scientific">Advenella incenata</name>
    <dbReference type="NCBI Taxonomy" id="267800"/>
    <lineage>
        <taxon>Bacteria</taxon>
        <taxon>Pseudomonadati</taxon>
        <taxon>Pseudomonadota</taxon>
        <taxon>Betaproteobacteria</taxon>
        <taxon>Burkholderiales</taxon>
        <taxon>Alcaligenaceae</taxon>
    </lineage>
</organism>
<keyword evidence="2" id="KW-0378">Hydrolase</keyword>
<keyword evidence="6" id="KW-1185">Reference proteome</keyword>
<evidence type="ECO:0000313" key="6">
    <source>
        <dbReference type="Proteomes" id="UP000293398"/>
    </source>
</evidence>
<dbReference type="RefSeq" id="WP_128395016.1">
    <property type="nucleotide sequence ID" value="NZ_SHKO01000003.1"/>
</dbReference>
<dbReference type="Pfam" id="PF01522">
    <property type="entry name" value="Polysacc_deac_1"/>
    <property type="match status" value="1"/>
</dbReference>
<feature type="signal peptide" evidence="3">
    <location>
        <begin position="1"/>
        <end position="21"/>
    </location>
</feature>
<dbReference type="OrthoDB" id="115239at2"/>
<dbReference type="AlphaFoldDB" id="A0A4Q7VCR5"/>
<dbReference type="PANTHER" id="PTHR10587">
    <property type="entry name" value="GLYCOSYL TRANSFERASE-RELATED"/>
    <property type="match status" value="1"/>
</dbReference>
<protein>
    <submittedName>
        <fullName evidence="5">Polysaccharide deacetylase</fullName>
    </submittedName>
</protein>
<name>A0A4Q7VCR5_9BURK</name>